<reference evidence="3 4" key="1">
    <citation type="submission" date="2019-11" db="EMBL/GenBank/DDBJ databases">
        <title>Genome-resolved metagenomics to study the prevalence of co-infection and intraspecific heterogeneity among plant pathogen metapopulations.</title>
        <authorList>
            <person name="Newberry E."/>
            <person name="Bhandari R."/>
            <person name="Kemble J."/>
            <person name="Sikora E."/>
            <person name="Potnis N."/>
        </authorList>
    </citation>
    <scope>NUCLEOTIDE SEQUENCE [LARGE SCALE GENOMIC DNA]</scope>
    <source>
        <strain evidence="3">Xp_Tom_Tuscaloosa_18b</strain>
    </source>
</reference>
<dbReference type="Proteomes" id="UP000471082">
    <property type="component" value="Unassembled WGS sequence"/>
</dbReference>
<dbReference type="EMBL" id="JAAGYU010000183">
    <property type="protein sequence ID" value="NEL78740.1"/>
    <property type="molecule type" value="Genomic_DNA"/>
</dbReference>
<gene>
    <name evidence="3" type="ORF">G3W61_21260</name>
</gene>
<evidence type="ECO:0000256" key="1">
    <source>
        <dbReference type="SAM" id="MobiDB-lite"/>
    </source>
</evidence>
<evidence type="ECO:0000313" key="4">
    <source>
        <dbReference type="Proteomes" id="UP000471082"/>
    </source>
</evidence>
<name>A0A7X5SAI6_XANPE</name>
<dbReference type="PANTHER" id="PTHR40980:SF3">
    <property type="entry name" value="TONB-DEPENDENT RECEPTOR-LIKE BETA-BARREL DOMAIN-CONTAINING PROTEIN"/>
    <property type="match status" value="1"/>
</dbReference>
<feature type="region of interest" description="Disordered" evidence="1">
    <location>
        <begin position="37"/>
        <end position="72"/>
    </location>
</feature>
<keyword evidence="3" id="KW-0675">Receptor</keyword>
<feature type="chain" id="PRO_5030994264" evidence="2">
    <location>
        <begin position="37"/>
        <end position="127"/>
    </location>
</feature>
<dbReference type="PANTHER" id="PTHR40980">
    <property type="entry name" value="PLUG DOMAIN-CONTAINING PROTEIN"/>
    <property type="match status" value="1"/>
</dbReference>
<protein>
    <submittedName>
        <fullName evidence="3">TonB-dependent receptor</fullName>
    </submittedName>
</protein>
<proteinExistence type="predicted"/>
<sequence>MTKGFNLMRRNRIGLGVSLAALTAALAMPTSVGAQAANIPSTQTPGTPAQTDPAPAQTGVVPPGTTEEPADSSAIVTPQSADPAAGGDADIIVTGFRRSLDAALNVKRDSVSAVDAIVAEDIAKFPD</sequence>
<organism evidence="3 4">
    <name type="scientific">Xanthomonas perforans</name>
    <dbReference type="NCBI Taxonomy" id="442694"/>
    <lineage>
        <taxon>Bacteria</taxon>
        <taxon>Pseudomonadati</taxon>
        <taxon>Pseudomonadota</taxon>
        <taxon>Gammaproteobacteria</taxon>
        <taxon>Lysobacterales</taxon>
        <taxon>Lysobacteraceae</taxon>
        <taxon>Xanthomonas</taxon>
    </lineage>
</organism>
<keyword evidence="2" id="KW-0732">Signal</keyword>
<dbReference type="AlphaFoldDB" id="A0A7X5SAI6"/>
<feature type="non-terminal residue" evidence="3">
    <location>
        <position position="127"/>
    </location>
</feature>
<feature type="signal peptide" evidence="2">
    <location>
        <begin position="1"/>
        <end position="36"/>
    </location>
</feature>
<evidence type="ECO:0000313" key="3">
    <source>
        <dbReference type="EMBL" id="NEL78740.1"/>
    </source>
</evidence>
<comment type="caution">
    <text evidence="3">The sequence shown here is derived from an EMBL/GenBank/DDBJ whole genome shotgun (WGS) entry which is preliminary data.</text>
</comment>
<evidence type="ECO:0000256" key="2">
    <source>
        <dbReference type="SAM" id="SignalP"/>
    </source>
</evidence>
<feature type="compositionally biased region" description="Polar residues" evidence="1">
    <location>
        <begin position="38"/>
        <end position="50"/>
    </location>
</feature>
<accession>A0A7X5SAI6</accession>